<evidence type="ECO:0000256" key="5">
    <source>
        <dbReference type="ARBA" id="ARBA00022785"/>
    </source>
</evidence>
<accession>A0AB36R4Z1</accession>
<proteinExistence type="inferred from homology"/>
<dbReference type="Gene3D" id="3.40.50.620">
    <property type="entry name" value="HUPs"/>
    <property type="match status" value="1"/>
</dbReference>
<comment type="pathway">
    <text evidence="1">Purine metabolism; 7-cyano-7-deazaguanine biosynthesis.</text>
</comment>
<evidence type="ECO:0000256" key="10">
    <source>
        <dbReference type="ARBA" id="ARBA00047890"/>
    </source>
</evidence>
<keyword evidence="6" id="KW-0862">Zinc</keyword>
<keyword evidence="4" id="KW-0547">Nucleotide-binding</keyword>
<comment type="catalytic activity">
    <reaction evidence="10">
        <text>7-carboxy-7-carbaguanine + NH4(+) + 2 ATP = 7-cyano-7-carbaguanine + 2 AMP + 2 diphosphate + 2 H(+)</text>
        <dbReference type="Rhea" id="RHEA:27982"/>
        <dbReference type="ChEBI" id="CHEBI:15378"/>
        <dbReference type="ChEBI" id="CHEBI:28938"/>
        <dbReference type="ChEBI" id="CHEBI:30616"/>
        <dbReference type="ChEBI" id="CHEBI:33019"/>
        <dbReference type="ChEBI" id="CHEBI:45075"/>
        <dbReference type="ChEBI" id="CHEBI:61036"/>
        <dbReference type="ChEBI" id="CHEBI:456215"/>
        <dbReference type="EC" id="6.3.4.20"/>
    </reaction>
</comment>
<feature type="compositionally biased region" description="Basic residues" evidence="11">
    <location>
        <begin position="1"/>
        <end position="13"/>
    </location>
</feature>
<dbReference type="EC" id="6.3.4.20" evidence="9"/>
<evidence type="ECO:0000256" key="4">
    <source>
        <dbReference type="ARBA" id="ARBA00022741"/>
    </source>
</evidence>
<comment type="similarity">
    <text evidence="8">Belongs to the QueC family.</text>
</comment>
<evidence type="ECO:0000256" key="7">
    <source>
        <dbReference type="ARBA" id="ARBA00022840"/>
    </source>
</evidence>
<comment type="caution">
    <text evidence="12">The sequence shown here is derived from an EMBL/GenBank/DDBJ whole genome shotgun (WGS) entry which is preliminary data.</text>
</comment>
<evidence type="ECO:0000256" key="1">
    <source>
        <dbReference type="ARBA" id="ARBA00005061"/>
    </source>
</evidence>
<dbReference type="PANTHER" id="PTHR42914">
    <property type="entry name" value="7-CYANO-7-DEAZAGUANINE SYNTHASE"/>
    <property type="match status" value="1"/>
</dbReference>
<sequence>MHRTRREPRKRKLNFSSSSGSSWIRSSERGCPAALGSTRPQSNASCGKRSPRSGGSGRRTMNRLEFHTDEDDIPDDDADGSIHVYLYGSRPKRAGTASIGRTLDLAVRRLGVGVDPEAFDFLSIALGVIAADTFVDRSSHSGNGWSREVELQIPLARPARWQAVTGELEQALSFLSGDQWKLHFTAGGKEPPSKETILRHHRSHIGIGSADCVCLFSGGLDSLIGAHQLVDQGRTPLLVSHSYRGDQSYQRHLVPRLGKKLPRFAANANPVFSGPNINDTSMRTRSLGFLAYGVVAASALRAKKRSASPIALFVPENGFIALNAPLTRRRIGSHSTRTTHPRFLGQMQSLFDTMNLPVHIENPYRHKTKGEMLVDLAPGEELKGTTVATVSCGKWKRKSQQCGHCVPCLIRRAAFAKAGIADTTPYQYTDLGHVWDRPDIRDDIMAMLVAVGRDHRGARQRAIAGGALPFDAVERKGWFGVHERGLEEVGAYLRSQGLGT</sequence>
<keyword evidence="3" id="KW-0479">Metal-binding</keyword>
<keyword evidence="5" id="KW-0671">Queuosine biosynthesis</keyword>
<dbReference type="GO" id="GO:0005524">
    <property type="term" value="F:ATP binding"/>
    <property type="evidence" value="ECO:0007669"/>
    <property type="project" value="UniProtKB-KW"/>
</dbReference>
<evidence type="ECO:0000313" key="12">
    <source>
        <dbReference type="EMBL" id="PAP99792.1"/>
    </source>
</evidence>
<dbReference type="GO" id="GO:0016874">
    <property type="term" value="F:ligase activity"/>
    <property type="evidence" value="ECO:0007669"/>
    <property type="project" value="UniProtKB-KW"/>
</dbReference>
<organism evidence="12 13">
    <name type="scientific">Mesorhizobium mediterraneum</name>
    <dbReference type="NCBI Taxonomy" id="43617"/>
    <lineage>
        <taxon>Bacteria</taxon>
        <taxon>Pseudomonadati</taxon>
        <taxon>Pseudomonadota</taxon>
        <taxon>Alphaproteobacteria</taxon>
        <taxon>Hyphomicrobiales</taxon>
        <taxon>Phyllobacteriaceae</taxon>
        <taxon>Mesorhizobium</taxon>
    </lineage>
</organism>
<evidence type="ECO:0000256" key="3">
    <source>
        <dbReference type="ARBA" id="ARBA00022723"/>
    </source>
</evidence>
<evidence type="ECO:0000256" key="8">
    <source>
        <dbReference type="ARBA" id="ARBA00037993"/>
    </source>
</evidence>
<dbReference type="Pfam" id="PF06508">
    <property type="entry name" value="QueC"/>
    <property type="match status" value="1"/>
</dbReference>
<dbReference type="InterPro" id="IPR049676">
    <property type="entry name" value="QatC"/>
</dbReference>
<dbReference type="NCBIfam" id="NF041925">
    <property type="entry name" value="QatC"/>
    <property type="match status" value="1"/>
</dbReference>
<dbReference type="InterPro" id="IPR018317">
    <property type="entry name" value="QueC"/>
</dbReference>
<reference evidence="13" key="1">
    <citation type="submission" date="2017-08" db="EMBL/GenBank/DDBJ databases">
        <title>Mesorhizobium wenxinae sp. nov., a novel rhizobial species isolated from root nodules of chickpea (Cicer arietinum L.).</title>
        <authorList>
            <person name="Zhang J."/>
        </authorList>
    </citation>
    <scope>NUCLEOTIDE SEQUENCE [LARGE SCALE GENOMIC DNA]</scope>
    <source>
        <strain evidence="13">USDA 3392</strain>
    </source>
</reference>
<dbReference type="GO" id="GO:0008616">
    <property type="term" value="P:tRNA queuosine(34) biosynthetic process"/>
    <property type="evidence" value="ECO:0007669"/>
    <property type="project" value="UniProtKB-KW"/>
</dbReference>
<dbReference type="Proteomes" id="UP000216215">
    <property type="component" value="Unassembled WGS sequence"/>
</dbReference>
<evidence type="ECO:0000313" key="13">
    <source>
        <dbReference type="Proteomes" id="UP000216215"/>
    </source>
</evidence>
<keyword evidence="2" id="KW-0436">Ligase</keyword>
<evidence type="ECO:0000256" key="2">
    <source>
        <dbReference type="ARBA" id="ARBA00022598"/>
    </source>
</evidence>
<keyword evidence="7" id="KW-0067">ATP-binding</keyword>
<evidence type="ECO:0000256" key="6">
    <source>
        <dbReference type="ARBA" id="ARBA00022833"/>
    </source>
</evidence>
<protein>
    <recommendedName>
        <fullName evidence="9">7-cyano-7-deazaguanine synthase</fullName>
        <ecNumber evidence="9">6.3.4.20</ecNumber>
    </recommendedName>
</protein>
<dbReference type="PANTHER" id="PTHR42914:SF1">
    <property type="entry name" value="7-CYANO-7-DEAZAGUANINE SYNTHASE"/>
    <property type="match status" value="1"/>
</dbReference>
<dbReference type="GO" id="GO:0046872">
    <property type="term" value="F:metal ion binding"/>
    <property type="evidence" value="ECO:0007669"/>
    <property type="project" value="UniProtKB-KW"/>
</dbReference>
<feature type="compositionally biased region" description="Low complexity" evidence="11">
    <location>
        <begin position="16"/>
        <end position="25"/>
    </location>
</feature>
<dbReference type="SUPFAM" id="SSF52402">
    <property type="entry name" value="Adenine nucleotide alpha hydrolases-like"/>
    <property type="match status" value="1"/>
</dbReference>
<gene>
    <name evidence="12" type="ORF">CIT25_23290</name>
</gene>
<dbReference type="InterPro" id="IPR014729">
    <property type="entry name" value="Rossmann-like_a/b/a_fold"/>
</dbReference>
<evidence type="ECO:0000256" key="11">
    <source>
        <dbReference type="SAM" id="MobiDB-lite"/>
    </source>
</evidence>
<keyword evidence="13" id="KW-1185">Reference proteome</keyword>
<dbReference type="AlphaFoldDB" id="A0AB36R4Z1"/>
<name>A0AB36R4Z1_9HYPH</name>
<feature type="region of interest" description="Disordered" evidence="11">
    <location>
        <begin position="1"/>
        <end position="60"/>
    </location>
</feature>
<dbReference type="EMBL" id="NPKI01000029">
    <property type="protein sequence ID" value="PAP99792.1"/>
    <property type="molecule type" value="Genomic_DNA"/>
</dbReference>
<evidence type="ECO:0000256" key="9">
    <source>
        <dbReference type="ARBA" id="ARBA00039149"/>
    </source>
</evidence>